<comment type="caution">
    <text evidence="1">The sequence shown here is derived from an EMBL/GenBank/DDBJ whole genome shotgun (WGS) entry which is preliminary data.</text>
</comment>
<dbReference type="AlphaFoldDB" id="A0A150T676"/>
<gene>
    <name evidence="1" type="ORF">BE18_50480</name>
</gene>
<dbReference type="Proteomes" id="UP000075515">
    <property type="component" value="Unassembled WGS sequence"/>
</dbReference>
<accession>A0A150T676</accession>
<name>A0A150T676_SORCE</name>
<evidence type="ECO:0000313" key="2">
    <source>
        <dbReference type="Proteomes" id="UP000075515"/>
    </source>
</evidence>
<protein>
    <submittedName>
        <fullName evidence="1">Uncharacterized protein</fullName>
    </submittedName>
</protein>
<sequence>MTLVLGQPDAQSVCKAFYVLYLRLTQTIDVQIHVVALPLLESTWFVEPQRAPNGARAASLQTVTSAIRP</sequence>
<reference evidence="1 2" key="1">
    <citation type="submission" date="2014-02" db="EMBL/GenBank/DDBJ databases">
        <title>The small core and large imbalanced accessory genome model reveals a collaborative survival strategy of Sorangium cellulosum strains in nature.</title>
        <authorList>
            <person name="Han K."/>
            <person name="Peng R."/>
            <person name="Blom J."/>
            <person name="Li Y.-Z."/>
        </authorList>
    </citation>
    <scope>NUCLEOTIDE SEQUENCE [LARGE SCALE GENOMIC DNA]</scope>
    <source>
        <strain evidence="1 2">So0149</strain>
    </source>
</reference>
<organism evidence="1 2">
    <name type="scientific">Sorangium cellulosum</name>
    <name type="common">Polyangium cellulosum</name>
    <dbReference type="NCBI Taxonomy" id="56"/>
    <lineage>
        <taxon>Bacteria</taxon>
        <taxon>Pseudomonadati</taxon>
        <taxon>Myxococcota</taxon>
        <taxon>Polyangia</taxon>
        <taxon>Polyangiales</taxon>
        <taxon>Polyangiaceae</taxon>
        <taxon>Sorangium</taxon>
    </lineage>
</organism>
<evidence type="ECO:0000313" key="1">
    <source>
        <dbReference type="EMBL" id="KYG00027.1"/>
    </source>
</evidence>
<dbReference type="EMBL" id="JEMC01001059">
    <property type="protein sequence ID" value="KYG00027.1"/>
    <property type="molecule type" value="Genomic_DNA"/>
</dbReference>
<proteinExistence type="predicted"/>